<dbReference type="EMBL" id="PQFF01000358">
    <property type="protein sequence ID" value="RHZ56485.1"/>
    <property type="molecule type" value="Genomic_DNA"/>
</dbReference>
<feature type="compositionally biased region" description="Low complexity" evidence="1">
    <location>
        <begin position="86"/>
        <end position="100"/>
    </location>
</feature>
<accession>A0A397H024</accession>
<evidence type="ECO:0000313" key="3">
    <source>
        <dbReference type="Proteomes" id="UP000266861"/>
    </source>
</evidence>
<feature type="region of interest" description="Disordered" evidence="1">
    <location>
        <begin position="81"/>
        <end position="100"/>
    </location>
</feature>
<organism evidence="2 3">
    <name type="scientific">Diversispora epigaea</name>
    <dbReference type="NCBI Taxonomy" id="1348612"/>
    <lineage>
        <taxon>Eukaryota</taxon>
        <taxon>Fungi</taxon>
        <taxon>Fungi incertae sedis</taxon>
        <taxon>Mucoromycota</taxon>
        <taxon>Glomeromycotina</taxon>
        <taxon>Glomeromycetes</taxon>
        <taxon>Diversisporales</taxon>
        <taxon>Diversisporaceae</taxon>
        <taxon>Diversispora</taxon>
    </lineage>
</organism>
<reference evidence="2 3" key="1">
    <citation type="submission" date="2018-08" db="EMBL/GenBank/DDBJ databases">
        <title>Genome and evolution of the arbuscular mycorrhizal fungus Diversispora epigaea (formerly Glomus versiforme) and its bacterial endosymbionts.</title>
        <authorList>
            <person name="Sun X."/>
            <person name="Fei Z."/>
            <person name="Harrison M."/>
        </authorList>
    </citation>
    <scope>NUCLEOTIDE SEQUENCE [LARGE SCALE GENOMIC DNA]</scope>
    <source>
        <strain evidence="2 3">IT104</strain>
    </source>
</reference>
<comment type="caution">
    <text evidence="2">The sequence shown here is derived from an EMBL/GenBank/DDBJ whole genome shotgun (WGS) entry which is preliminary data.</text>
</comment>
<name>A0A397H024_9GLOM</name>
<sequence>MLECNPPGFTCKSSVFNTHVRGVVGGKSLLLGEFAYDKNPIISPPQVLDMYSQNLSDITKIKGIDNEILQYVRNTINKQIEESDQPSEAPSSSSAHSSSSTHSAFDEMCFSVAVHIRELGENIRQSTVKNFYNRNGDCKASTVNEISRWIDGME</sequence>
<keyword evidence="3" id="KW-1185">Reference proteome</keyword>
<dbReference type="Proteomes" id="UP000266861">
    <property type="component" value="Unassembled WGS sequence"/>
</dbReference>
<protein>
    <submittedName>
        <fullName evidence="2">Uncharacterized protein</fullName>
    </submittedName>
</protein>
<evidence type="ECO:0000313" key="2">
    <source>
        <dbReference type="EMBL" id="RHZ56485.1"/>
    </source>
</evidence>
<dbReference type="OrthoDB" id="2449295at2759"/>
<proteinExistence type="predicted"/>
<gene>
    <name evidence="2" type="ORF">Glove_401g10</name>
</gene>
<evidence type="ECO:0000256" key="1">
    <source>
        <dbReference type="SAM" id="MobiDB-lite"/>
    </source>
</evidence>
<dbReference type="AlphaFoldDB" id="A0A397H024"/>